<feature type="transmembrane region" description="Helical" evidence="3">
    <location>
        <begin position="1041"/>
        <end position="1059"/>
    </location>
</feature>
<organism evidence="5">
    <name type="scientific">Anopheles sinensis</name>
    <name type="common">Mosquito</name>
    <dbReference type="NCBI Taxonomy" id="74873"/>
    <lineage>
        <taxon>Eukaryota</taxon>
        <taxon>Metazoa</taxon>
        <taxon>Ecdysozoa</taxon>
        <taxon>Arthropoda</taxon>
        <taxon>Hexapoda</taxon>
        <taxon>Insecta</taxon>
        <taxon>Pterygota</taxon>
        <taxon>Neoptera</taxon>
        <taxon>Endopterygota</taxon>
        <taxon>Diptera</taxon>
        <taxon>Nematocera</taxon>
        <taxon>Culicoidea</taxon>
        <taxon>Culicidae</taxon>
        <taxon>Anophelinae</taxon>
        <taxon>Anopheles</taxon>
    </lineage>
</organism>
<feature type="compositionally biased region" description="Low complexity" evidence="2">
    <location>
        <begin position="132"/>
        <end position="157"/>
    </location>
</feature>
<dbReference type="PROSITE" id="PS50850">
    <property type="entry name" value="MFS"/>
    <property type="match status" value="1"/>
</dbReference>
<reference evidence="6" key="2">
    <citation type="submission" date="2020-05" db="UniProtKB">
        <authorList>
            <consortium name="EnsemblMetazoa"/>
        </authorList>
    </citation>
    <scope>IDENTIFICATION</scope>
</reference>
<feature type="transmembrane region" description="Helical" evidence="3">
    <location>
        <begin position="1006"/>
        <end position="1029"/>
    </location>
</feature>
<dbReference type="InterPro" id="IPR036259">
    <property type="entry name" value="MFS_trans_sf"/>
</dbReference>
<comment type="subcellular location">
    <subcellularLocation>
        <location evidence="1">Membrane</location>
        <topology evidence="1">Multi-pass membrane protein</topology>
    </subcellularLocation>
</comment>
<feature type="transmembrane region" description="Helical" evidence="3">
    <location>
        <begin position="511"/>
        <end position="538"/>
    </location>
</feature>
<dbReference type="FunFam" id="1.20.1250.20:FF:000727">
    <property type="entry name" value="AGAP001782-PA"/>
    <property type="match status" value="1"/>
</dbReference>
<reference evidence="5 7" key="1">
    <citation type="journal article" date="2014" name="BMC Genomics">
        <title>Genome sequence of Anopheles sinensis provides insight into genetics basis of mosquito competence for malaria parasites.</title>
        <authorList>
            <person name="Zhou D."/>
            <person name="Zhang D."/>
            <person name="Ding G."/>
            <person name="Shi L."/>
            <person name="Hou Q."/>
            <person name="Ye Y."/>
            <person name="Xu Y."/>
            <person name="Zhou H."/>
            <person name="Xiong C."/>
            <person name="Li S."/>
            <person name="Yu J."/>
            <person name="Hong S."/>
            <person name="Yu X."/>
            <person name="Zou P."/>
            <person name="Chen C."/>
            <person name="Chang X."/>
            <person name="Wang W."/>
            <person name="Lv Y."/>
            <person name="Sun Y."/>
            <person name="Ma L."/>
            <person name="Shen B."/>
            <person name="Zhu C."/>
        </authorList>
    </citation>
    <scope>NUCLEOTIDE SEQUENCE [LARGE SCALE GENOMIC DNA]</scope>
</reference>
<feature type="transmembrane region" description="Helical" evidence="3">
    <location>
        <begin position="459"/>
        <end position="478"/>
    </location>
</feature>
<feature type="compositionally biased region" description="Polar residues" evidence="2">
    <location>
        <begin position="10"/>
        <end position="45"/>
    </location>
</feature>
<evidence type="ECO:0000256" key="1">
    <source>
        <dbReference type="ARBA" id="ARBA00004141"/>
    </source>
</evidence>
<feature type="domain" description="Major facilitator superfamily (MFS) profile" evidence="4">
    <location>
        <begin position="418"/>
        <end position="1095"/>
    </location>
</feature>
<dbReference type="InterPro" id="IPR020846">
    <property type="entry name" value="MFS_dom"/>
</dbReference>
<feature type="transmembrane region" description="Helical" evidence="3">
    <location>
        <begin position="417"/>
        <end position="439"/>
    </location>
</feature>
<dbReference type="InterPro" id="IPR011701">
    <property type="entry name" value="MFS"/>
</dbReference>
<feature type="transmembrane region" description="Helical" evidence="3">
    <location>
        <begin position="980"/>
        <end position="1000"/>
    </location>
</feature>
<name>A0A084WPC6_ANOSI</name>
<feature type="compositionally biased region" description="Polar residues" evidence="2">
    <location>
        <begin position="364"/>
        <end position="375"/>
    </location>
</feature>
<evidence type="ECO:0000313" key="5">
    <source>
        <dbReference type="EMBL" id="KFB52070.1"/>
    </source>
</evidence>
<sequence length="1114" mass="118492">MDIIRAPGNINITTSNDSLEPLLRTSSPQQQSKPKDNNTNGTQQHFKLPSKDPHQQQHQHRHYAEGQHQQHATSGRNGLKGNASSTSSSNLTPASLPTPGSAPGAAMPTVGGGGGGGGAQLRHQTPPQPAQGSSTDSGNSSCGSGGASCSSASASVAGSGGGGSVDEPETLNQSTTPGVTEQPETPELPNPLRSSSSSLSLKNRNIYVNKTYDGGADVNNVAADGGFRSAVVSIDEGIDGCSGTGSTETKDQRQVTGSSPQEPDEEPVPGGEEEVKPLLELTNERRGRPKTKSIVKSPSNQSFGEKPARVLSLQFSQPESVIVADRPVHHVQFSNGRHGVASESGEDRALLGGPTAVAGGLGGSTTSDQMCSSPVGSILSHGSGSSSSSSGSSSSSSSNENSSLGAYAEARPPDGGWGWVVCFASFMVNLIADGVTFSFGVMYMELLSYFGEGKGKTAWVGSLFMAMPLLCGPVASFLTDRYGCRKVTIIGSILASIGFALSAYANSIEMLYLTFGILSGFGLSLCYVAAVVIVAYYFDKKRSFATGLSVCGSGIGTMVFASLTQVLLDNFGWRGTTLILAGVFLNMCLCGLLMRDLEWTTHKSKQKRRKQQLQQQQQQQQADSVSNSTNTAGNASVLNGGIVEGGAGGIGIVGGSGADGANDHHLYDLDDPRLFSSLITLPTYLQNGAGHDKIPLEVLAMLSKQHNMHDHHVLQGFPTAQLNNSRSFSEPLSPQVTEEEEENVGEKAIDDVIKEDQHEMDEQEGTNVTMPSRQRAAGGARTGARGRHAATAGGQKQHPIATTQYDHDGTTSPLPPVFLRRVHSHSTRGTAPTAVAGTTASYLKDLRMHRHSLTYRGAMLNIQRYRLRASSCPDIYRNSMTTIAKEKSAWYQGVEEFRALLVSILDFSYFSDMHYLLFAISNFLLYTFYDVPYVYLGDNATQIGFSPTQSSMLISIIGILNMVGEVFLGWMGDRKSVNPIYTYALCMALCGLVTALVPLFRDYTSLSVLAGGFGLFIAANYSLTSIILVELITLERFTNAYGLLLLVQGVANLVGPPLAGWISDLTESYDLAFYLAGFFIVISGALLLVLPTIAKVRKVLDKRRQSTIAATERR</sequence>
<keyword evidence="3" id="KW-0812">Transmembrane</keyword>
<feature type="compositionally biased region" description="Gly residues" evidence="2">
    <location>
        <begin position="110"/>
        <end position="119"/>
    </location>
</feature>
<feature type="transmembrane region" description="Helical" evidence="3">
    <location>
        <begin position="487"/>
        <end position="505"/>
    </location>
</feature>
<dbReference type="PANTHER" id="PTHR11360:SF260">
    <property type="entry name" value="MFS DOMAIN-CONTAINING PROTEIN"/>
    <property type="match status" value="1"/>
</dbReference>
<feature type="transmembrane region" description="Helical" evidence="3">
    <location>
        <begin position="949"/>
        <end position="968"/>
    </location>
</feature>
<dbReference type="EMBL" id="ATLV01025045">
    <property type="status" value="NOT_ANNOTATED_CDS"/>
    <property type="molecule type" value="Genomic_DNA"/>
</dbReference>
<feature type="compositionally biased region" description="Basic and acidic residues" evidence="2">
    <location>
        <begin position="273"/>
        <end position="286"/>
    </location>
</feature>
<feature type="region of interest" description="Disordered" evidence="2">
    <location>
        <begin position="337"/>
        <end position="405"/>
    </location>
</feature>
<feature type="compositionally biased region" description="Polar residues" evidence="2">
    <location>
        <begin position="170"/>
        <end position="183"/>
    </location>
</feature>
<accession>A0A084WPC6</accession>
<keyword evidence="3" id="KW-1133">Transmembrane helix</keyword>
<feature type="compositionally biased region" description="Low complexity" evidence="2">
    <location>
        <begin position="82"/>
        <end position="99"/>
    </location>
</feature>
<dbReference type="OMA" id="PVHHVQF"/>
<feature type="region of interest" description="Disordered" evidence="2">
    <location>
        <begin position="236"/>
        <end position="306"/>
    </location>
</feature>
<dbReference type="Proteomes" id="UP000030765">
    <property type="component" value="Unassembled WGS sequence"/>
</dbReference>
<feature type="transmembrane region" description="Helical" evidence="3">
    <location>
        <begin position="1071"/>
        <end position="1094"/>
    </location>
</feature>
<dbReference type="Pfam" id="PF07690">
    <property type="entry name" value="MFS_1"/>
    <property type="match status" value="2"/>
</dbReference>
<feature type="region of interest" description="Disordered" evidence="2">
    <location>
        <begin position="1"/>
        <end position="202"/>
    </location>
</feature>
<evidence type="ECO:0000259" key="4">
    <source>
        <dbReference type="PROSITE" id="PS50850"/>
    </source>
</evidence>
<feature type="transmembrane region" description="Helical" evidence="3">
    <location>
        <begin position="545"/>
        <end position="567"/>
    </location>
</feature>
<evidence type="ECO:0000313" key="6">
    <source>
        <dbReference type="EnsemblMetazoa" id="ASIC020257-PA"/>
    </source>
</evidence>
<dbReference type="GO" id="GO:0016020">
    <property type="term" value="C:membrane"/>
    <property type="evidence" value="ECO:0007669"/>
    <property type="project" value="UniProtKB-SubCell"/>
</dbReference>
<dbReference type="VEuPathDB" id="VectorBase:ASIS024458"/>
<dbReference type="AlphaFoldDB" id="A0A084WPC6"/>
<dbReference type="InterPro" id="IPR050327">
    <property type="entry name" value="Proton-linked_MCT"/>
</dbReference>
<feature type="compositionally biased region" description="Low complexity" evidence="2">
    <location>
        <begin position="773"/>
        <end position="795"/>
    </location>
</feature>
<feature type="transmembrane region" description="Helical" evidence="3">
    <location>
        <begin position="913"/>
        <end position="929"/>
    </location>
</feature>
<gene>
    <name evidence="5" type="ORF">ZHAS_00020257</name>
</gene>
<evidence type="ECO:0000313" key="7">
    <source>
        <dbReference type="Proteomes" id="UP000030765"/>
    </source>
</evidence>
<dbReference type="STRING" id="74873.A0A084WPC6"/>
<feature type="compositionally biased region" description="Low complexity" evidence="2">
    <location>
        <begin position="376"/>
        <end position="405"/>
    </location>
</feature>
<feature type="region of interest" description="Disordered" evidence="2">
    <location>
        <begin position="605"/>
        <end position="630"/>
    </location>
</feature>
<dbReference type="FunFam" id="1.20.1250.20:FF:000536">
    <property type="entry name" value="Monocarboxylate transporter"/>
    <property type="match status" value="1"/>
</dbReference>
<dbReference type="CDD" id="cd17352">
    <property type="entry name" value="MFS_MCT_SLC16"/>
    <property type="match status" value="1"/>
</dbReference>
<dbReference type="Gene3D" id="1.20.1250.20">
    <property type="entry name" value="MFS general substrate transporter like domains"/>
    <property type="match status" value="2"/>
</dbReference>
<dbReference type="PANTHER" id="PTHR11360">
    <property type="entry name" value="MONOCARBOXYLATE TRANSPORTER"/>
    <property type="match status" value="1"/>
</dbReference>
<dbReference type="OrthoDB" id="410267at2759"/>
<feature type="compositionally biased region" description="Polar residues" evidence="2">
    <location>
        <begin position="67"/>
        <end position="76"/>
    </location>
</feature>
<feature type="transmembrane region" description="Helical" evidence="3">
    <location>
        <begin position="573"/>
        <end position="594"/>
    </location>
</feature>
<keyword evidence="7" id="KW-1185">Reference proteome</keyword>
<dbReference type="EMBL" id="KE525368">
    <property type="protein sequence ID" value="KFB52070.1"/>
    <property type="molecule type" value="Genomic_DNA"/>
</dbReference>
<evidence type="ECO:0000256" key="2">
    <source>
        <dbReference type="SAM" id="MobiDB-lite"/>
    </source>
</evidence>
<dbReference type="EnsemblMetazoa" id="ASIC020257-RA">
    <property type="protein sequence ID" value="ASIC020257-PA"/>
    <property type="gene ID" value="ASIC020257"/>
</dbReference>
<feature type="compositionally biased region" description="Polar residues" evidence="2">
    <location>
        <begin position="294"/>
        <end position="303"/>
    </location>
</feature>
<protein>
    <submittedName>
        <fullName evidence="5">AGAP001782-PA-like protein</fullName>
    </submittedName>
</protein>
<feature type="compositionally biased region" description="Polar residues" evidence="2">
    <location>
        <begin position="726"/>
        <end position="736"/>
    </location>
</feature>
<evidence type="ECO:0000256" key="3">
    <source>
        <dbReference type="SAM" id="Phobius"/>
    </source>
</evidence>
<feature type="region of interest" description="Disordered" evidence="2">
    <location>
        <begin position="761"/>
        <end position="810"/>
    </location>
</feature>
<proteinExistence type="predicted"/>
<keyword evidence="3" id="KW-0472">Membrane</keyword>
<feature type="compositionally biased region" description="Low complexity" evidence="2">
    <location>
        <begin position="612"/>
        <end position="621"/>
    </location>
</feature>
<feature type="region of interest" description="Disordered" evidence="2">
    <location>
        <begin position="726"/>
        <end position="745"/>
    </location>
</feature>
<dbReference type="GO" id="GO:0008028">
    <property type="term" value="F:monocarboxylic acid transmembrane transporter activity"/>
    <property type="evidence" value="ECO:0007669"/>
    <property type="project" value="TreeGrafter"/>
</dbReference>
<dbReference type="SUPFAM" id="SSF103473">
    <property type="entry name" value="MFS general substrate transporter"/>
    <property type="match status" value="1"/>
</dbReference>
<dbReference type="VEuPathDB" id="VectorBase:ASIC020257"/>